<evidence type="ECO:0000313" key="1">
    <source>
        <dbReference type="EMBL" id="ACL69273.1"/>
    </source>
</evidence>
<dbReference type="STRING" id="373903.Hore_05150"/>
<reference evidence="1 2" key="1">
    <citation type="journal article" date="2009" name="PLoS ONE">
        <title>Genome analysis of the anaerobic thermohalophilic bacterium Halothermothrix orenii.</title>
        <authorList>
            <person name="Mavromatis K."/>
            <person name="Ivanova N."/>
            <person name="Anderson I."/>
            <person name="Lykidis A."/>
            <person name="Hooper S.D."/>
            <person name="Sun H."/>
            <person name="Kunin V."/>
            <person name="Lapidus A."/>
            <person name="Hugenholtz P."/>
            <person name="Patel B."/>
            <person name="Kyrpides N.C."/>
        </authorList>
    </citation>
    <scope>NUCLEOTIDE SEQUENCE [LARGE SCALE GENOMIC DNA]</scope>
    <source>
        <strain evidence="2">H 168 / OCM 544 / DSM 9562</strain>
    </source>
</reference>
<dbReference type="AlphaFoldDB" id="B8D246"/>
<keyword evidence="2" id="KW-1185">Reference proteome</keyword>
<dbReference type="OrthoDB" id="121064at2"/>
<sequence length="132" mass="15440">MVQLRGHHLLCVQFFQGLGYSKEFIQKMYELLKKIEEPSTRILLTTSCDYLCQACPWHNEYTCTISSPSEELKLVERDKAVLSYFGFEEHQLITAGLYKKRVDLLLPKLDLKKICGNCRWFEICNSKRGQVD</sequence>
<dbReference type="KEGG" id="hor:Hore_05150"/>
<protein>
    <submittedName>
        <fullName evidence="1">Uncharacterized conserved protein</fullName>
    </submittedName>
</protein>
<organism evidence="1 2">
    <name type="scientific">Halothermothrix orenii (strain H 168 / OCM 544 / DSM 9562)</name>
    <dbReference type="NCBI Taxonomy" id="373903"/>
    <lineage>
        <taxon>Bacteria</taxon>
        <taxon>Bacillati</taxon>
        <taxon>Bacillota</taxon>
        <taxon>Clostridia</taxon>
        <taxon>Halanaerobiales</taxon>
        <taxon>Halothermotrichaceae</taxon>
        <taxon>Halothermothrix</taxon>
    </lineage>
</organism>
<dbReference type="RefSeq" id="WP_012635461.1">
    <property type="nucleotide sequence ID" value="NC_011899.1"/>
</dbReference>
<proteinExistence type="predicted"/>
<dbReference type="Proteomes" id="UP000000719">
    <property type="component" value="Chromosome"/>
</dbReference>
<dbReference type="Pfam" id="PF06935">
    <property type="entry name" value="DUF1284"/>
    <property type="match status" value="1"/>
</dbReference>
<dbReference type="InterPro" id="IPR009702">
    <property type="entry name" value="DUF1284"/>
</dbReference>
<dbReference type="HOGENOM" id="CLU_129126_1_0_9"/>
<gene>
    <name evidence="1" type="ordered locus">Hore_05150</name>
</gene>
<accession>B8D246</accession>
<dbReference type="EMBL" id="CP001098">
    <property type="protein sequence ID" value="ACL69273.1"/>
    <property type="molecule type" value="Genomic_DNA"/>
</dbReference>
<dbReference type="eggNOG" id="COG3543">
    <property type="taxonomic scope" value="Bacteria"/>
</dbReference>
<name>B8D246_HALOH</name>
<evidence type="ECO:0000313" key="2">
    <source>
        <dbReference type="Proteomes" id="UP000000719"/>
    </source>
</evidence>